<dbReference type="AlphaFoldDB" id="A0A3N6PBE6"/>
<accession>A0A3N6PBE6</accession>
<protein>
    <submittedName>
        <fullName evidence="2">IS5 family transposase</fullName>
    </submittedName>
</protein>
<comment type="caution">
    <text evidence="2">The sequence shown here is derived from an EMBL/GenBank/DDBJ whole genome shotgun (WGS) entry which is preliminary data.</text>
</comment>
<organism evidence="2 3">
    <name type="scientific">Natrarchaeobius chitinivorans</name>
    <dbReference type="NCBI Taxonomy" id="1679083"/>
    <lineage>
        <taxon>Archaea</taxon>
        <taxon>Methanobacteriati</taxon>
        <taxon>Methanobacteriota</taxon>
        <taxon>Stenosarchaea group</taxon>
        <taxon>Halobacteria</taxon>
        <taxon>Halobacteriales</taxon>
        <taxon>Natrialbaceae</taxon>
        <taxon>Natrarchaeobius</taxon>
    </lineage>
</organism>
<evidence type="ECO:0000313" key="2">
    <source>
        <dbReference type="EMBL" id="RQG96589.1"/>
    </source>
</evidence>
<gene>
    <name evidence="2" type="ORF">EA473_05615</name>
</gene>
<dbReference type="GO" id="GO:0006313">
    <property type="term" value="P:DNA transposition"/>
    <property type="evidence" value="ECO:0007669"/>
    <property type="project" value="InterPro"/>
</dbReference>
<dbReference type="InterPro" id="IPR002559">
    <property type="entry name" value="Transposase_11"/>
</dbReference>
<reference evidence="2 3" key="1">
    <citation type="submission" date="2018-10" db="EMBL/GenBank/DDBJ databases">
        <title>Natrarchaeobius chitinivorans gen. nov., sp. nov., and Natrarchaeobius haloalkaliphilus sp. nov., alkaliphilic, chitin-utilizing haloarchaea from hypersaline alkaline lakes.</title>
        <authorList>
            <person name="Sorokin D.Y."/>
            <person name="Elcheninov A.G."/>
            <person name="Kostrikina N.A."/>
            <person name="Bale N.J."/>
            <person name="Sinninghe Damste J.S."/>
            <person name="Khijniak T.V."/>
            <person name="Kublanov I.V."/>
            <person name="Toshchakov S.V."/>
        </authorList>
    </citation>
    <scope>NUCLEOTIDE SEQUENCE [LARGE SCALE GENOMIC DNA]</scope>
    <source>
        <strain evidence="2 3">AArcht4T</strain>
    </source>
</reference>
<evidence type="ECO:0000313" key="3">
    <source>
        <dbReference type="Proteomes" id="UP000282323"/>
    </source>
</evidence>
<dbReference type="OrthoDB" id="212181at2157"/>
<dbReference type="NCBIfam" id="NF033579">
    <property type="entry name" value="transpos_IS5_2"/>
    <property type="match status" value="1"/>
</dbReference>
<feature type="domain" description="Transposase IS4-like" evidence="1">
    <location>
        <begin position="107"/>
        <end position="266"/>
    </location>
</feature>
<proteinExistence type="predicted"/>
<dbReference type="InterPro" id="IPR053520">
    <property type="entry name" value="Transposase_Tn903"/>
</dbReference>
<dbReference type="Pfam" id="PF01609">
    <property type="entry name" value="DDE_Tnp_1"/>
    <property type="match status" value="1"/>
</dbReference>
<dbReference type="GO" id="GO:0004803">
    <property type="term" value="F:transposase activity"/>
    <property type="evidence" value="ECO:0007669"/>
    <property type="project" value="InterPro"/>
</dbReference>
<dbReference type="GO" id="GO:0003677">
    <property type="term" value="F:DNA binding"/>
    <property type="evidence" value="ECO:0007669"/>
    <property type="project" value="InterPro"/>
</dbReference>
<dbReference type="Proteomes" id="UP000282323">
    <property type="component" value="Unassembled WGS sequence"/>
</dbReference>
<dbReference type="RefSeq" id="WP_124194661.1">
    <property type="nucleotide sequence ID" value="NZ_REGA01000003.1"/>
</dbReference>
<sequence>MKSEFRLLTRESVTKAKNVVVNPDEPADPEGGGGFAEWAMLTLQALRIELGTSYRQTIDLLSEMPGILEEIGLTRLPHFTVLRDWFEQISMKTYRAFLGESAEKHTGHAAIDSTGFDRDQPSRHYAQRAHYRVRTLKVTALVDVETLYVTDVHISTKTPSDFRIGPQVTRRNAGDLLSVAADRGYDDKAFRDELRANGIRPLIKHRIYWALDHAHNARMDRDRYNRRWMVETVFSSLKRTLGSAVRARSWHLEFREMVLKCAVYNLRRTVRYP</sequence>
<dbReference type="EMBL" id="REGA01000003">
    <property type="protein sequence ID" value="RQG96589.1"/>
    <property type="molecule type" value="Genomic_DNA"/>
</dbReference>
<name>A0A3N6PBE6_NATCH</name>
<keyword evidence="3" id="KW-1185">Reference proteome</keyword>
<evidence type="ECO:0000259" key="1">
    <source>
        <dbReference type="Pfam" id="PF01609"/>
    </source>
</evidence>